<comment type="subcellular location">
    <subcellularLocation>
        <location evidence="1">Nucleus</location>
        <location evidence="1">Nucleolus</location>
    </subcellularLocation>
</comment>
<keyword evidence="2" id="KW-0963">Cytoplasm</keyword>
<dbReference type="InterPro" id="IPR039771">
    <property type="entry name" value="Csl4"/>
</dbReference>
<evidence type="ECO:0000256" key="1">
    <source>
        <dbReference type="ARBA" id="ARBA00004604"/>
    </source>
</evidence>
<dbReference type="EMBL" id="BDQF01000003">
    <property type="protein sequence ID" value="GAW79339.1"/>
    <property type="molecule type" value="Genomic_DNA"/>
</dbReference>
<keyword evidence="6" id="KW-1185">Reference proteome</keyword>
<dbReference type="InterPro" id="IPR012340">
    <property type="entry name" value="NA-bd_OB-fold"/>
</dbReference>
<dbReference type="OMA" id="LRFAKCD"/>
<dbReference type="GO" id="GO:0003723">
    <property type="term" value="F:RNA binding"/>
    <property type="evidence" value="ECO:0007669"/>
    <property type="project" value="InterPro"/>
</dbReference>
<name>A0A1Y1JA09_PLAGO</name>
<evidence type="ECO:0000256" key="3">
    <source>
        <dbReference type="ARBA" id="ARBA00022835"/>
    </source>
</evidence>
<dbReference type="AlphaFoldDB" id="A0A1Y1JA09"/>
<accession>A0A1Y1JA09</accession>
<dbReference type="Pfam" id="PF10447">
    <property type="entry name" value="EXOSC1"/>
    <property type="match status" value="1"/>
</dbReference>
<dbReference type="PANTHER" id="PTHR12686:SF8">
    <property type="entry name" value="EXOSOME COMPLEX COMPONENT CSL4"/>
    <property type="match status" value="1"/>
</dbReference>
<reference evidence="6" key="1">
    <citation type="submission" date="2017-04" db="EMBL/GenBank/DDBJ databases">
        <title>Plasmodium gonderi genome.</title>
        <authorList>
            <person name="Arisue N."/>
            <person name="Honma H."/>
            <person name="Kawai S."/>
            <person name="Tougan T."/>
            <person name="Tanabe K."/>
            <person name="Horii T."/>
        </authorList>
    </citation>
    <scope>NUCLEOTIDE SEQUENCE [LARGE SCALE GENOMIC DNA]</scope>
    <source>
        <strain evidence="6">ATCC 30045</strain>
    </source>
</reference>
<evidence type="ECO:0000313" key="6">
    <source>
        <dbReference type="Proteomes" id="UP000195521"/>
    </source>
</evidence>
<sequence length="189" mass="21219">MDEIVLPGEIIGMCNTFLNGENTYCVKTEIRSAILGKKEVRFDKDGNKVLSVSNTKWFVALPQVGDIVICKVYRVTFNIIYCTIILLNNKVLKNPFKGYINKSDIHLYEGELGDNFECYKQGDIIKAKVLSIAQHGSYKISTVGSDLGVILALSRIGKILKPVAWNLMINVSDMSFEKRKVSNDFSIPF</sequence>
<dbReference type="GO" id="GO:0006396">
    <property type="term" value="P:RNA processing"/>
    <property type="evidence" value="ECO:0007669"/>
    <property type="project" value="InterPro"/>
</dbReference>
<dbReference type="GO" id="GO:0005737">
    <property type="term" value="C:cytoplasm"/>
    <property type="evidence" value="ECO:0007669"/>
    <property type="project" value="TreeGrafter"/>
</dbReference>
<keyword evidence="3" id="KW-0271">Exosome</keyword>
<organism evidence="5 6">
    <name type="scientific">Plasmodium gonderi</name>
    <dbReference type="NCBI Taxonomy" id="77519"/>
    <lineage>
        <taxon>Eukaryota</taxon>
        <taxon>Sar</taxon>
        <taxon>Alveolata</taxon>
        <taxon>Apicomplexa</taxon>
        <taxon>Aconoidasida</taxon>
        <taxon>Haemosporida</taxon>
        <taxon>Plasmodiidae</taxon>
        <taxon>Plasmodium</taxon>
        <taxon>Plasmodium (Plasmodium)</taxon>
    </lineage>
</organism>
<protein>
    <submittedName>
        <fullName evidence="5">Exosome complex component CSL4</fullName>
    </submittedName>
</protein>
<proteinExistence type="predicted"/>
<comment type="caution">
    <text evidence="5">The sequence shown here is derived from an EMBL/GenBank/DDBJ whole genome shotgun (WGS) entry which is preliminary data.</text>
</comment>
<dbReference type="RefSeq" id="XP_028541928.1">
    <property type="nucleotide sequence ID" value="XM_028686127.1"/>
</dbReference>
<dbReference type="Gene3D" id="2.40.50.140">
    <property type="entry name" value="Nucleic acid-binding proteins"/>
    <property type="match status" value="1"/>
</dbReference>
<evidence type="ECO:0000313" key="5">
    <source>
        <dbReference type="EMBL" id="GAW79339.1"/>
    </source>
</evidence>
<dbReference type="SUPFAM" id="SSF50249">
    <property type="entry name" value="Nucleic acid-binding proteins"/>
    <property type="match status" value="1"/>
</dbReference>
<dbReference type="OrthoDB" id="440760at2759"/>
<evidence type="ECO:0000256" key="2">
    <source>
        <dbReference type="ARBA" id="ARBA00022490"/>
    </source>
</evidence>
<dbReference type="GO" id="GO:0005730">
    <property type="term" value="C:nucleolus"/>
    <property type="evidence" value="ECO:0007669"/>
    <property type="project" value="UniProtKB-SubCell"/>
</dbReference>
<dbReference type="GeneID" id="39746047"/>
<dbReference type="PANTHER" id="PTHR12686">
    <property type="entry name" value="3'-5' EXORIBONUCLEASE CSL4-RELATED"/>
    <property type="match status" value="1"/>
</dbReference>
<feature type="domain" description="Exosome complex component CSL4 C-terminal" evidence="4">
    <location>
        <begin position="92"/>
        <end position="132"/>
    </location>
</feature>
<dbReference type="InterPro" id="IPR019495">
    <property type="entry name" value="EXOSC1_C"/>
</dbReference>
<dbReference type="Proteomes" id="UP000195521">
    <property type="component" value="Unassembled WGS sequence"/>
</dbReference>
<dbReference type="GO" id="GO:0000176">
    <property type="term" value="C:nuclear exosome (RNase complex)"/>
    <property type="evidence" value="ECO:0007669"/>
    <property type="project" value="TreeGrafter"/>
</dbReference>
<dbReference type="SUPFAM" id="SSF110324">
    <property type="entry name" value="Ribosomal L27 protein-like"/>
    <property type="match status" value="1"/>
</dbReference>
<evidence type="ECO:0000259" key="4">
    <source>
        <dbReference type="Pfam" id="PF10447"/>
    </source>
</evidence>
<dbReference type="Gene3D" id="2.40.50.100">
    <property type="match status" value="1"/>
</dbReference>
<gene>
    <name evidence="5" type="ORF">PGO_031430</name>
</gene>